<dbReference type="PANTHER" id="PTHR18937">
    <property type="entry name" value="STRUCTURAL MAINTENANCE OF CHROMOSOMES SMC FAMILY MEMBER"/>
    <property type="match status" value="1"/>
</dbReference>
<dbReference type="InterPro" id="IPR027417">
    <property type="entry name" value="P-loop_NTPase"/>
</dbReference>
<feature type="compositionally biased region" description="Basic and acidic residues" evidence="12">
    <location>
        <begin position="475"/>
        <end position="504"/>
    </location>
</feature>
<dbReference type="PANTHER" id="PTHR18937:SF12">
    <property type="entry name" value="STRUCTURAL MAINTENANCE OF CHROMOSOMES PROTEIN"/>
    <property type="match status" value="1"/>
</dbReference>
<evidence type="ECO:0000313" key="14">
    <source>
        <dbReference type="EMBL" id="KAF2022105.1"/>
    </source>
</evidence>
<evidence type="ECO:0000256" key="9">
    <source>
        <dbReference type="ARBA" id="ARBA00023306"/>
    </source>
</evidence>
<dbReference type="Gene3D" id="1.10.287.1490">
    <property type="match status" value="2"/>
</dbReference>
<dbReference type="GeneID" id="54281597"/>
<evidence type="ECO:0000256" key="10">
    <source>
        <dbReference type="PIRNR" id="PIRNR005719"/>
    </source>
</evidence>
<dbReference type="AlphaFoldDB" id="A0A6A5Y940"/>
<keyword evidence="15" id="KW-1185">Reference proteome</keyword>
<feature type="coiled-coil region" evidence="11">
    <location>
        <begin position="698"/>
        <end position="948"/>
    </location>
</feature>
<dbReference type="GO" id="GO:0016887">
    <property type="term" value="F:ATP hydrolysis activity"/>
    <property type="evidence" value="ECO:0007669"/>
    <property type="project" value="InterPro"/>
</dbReference>
<feature type="region of interest" description="Disordered" evidence="12">
    <location>
        <begin position="518"/>
        <end position="538"/>
    </location>
</feature>
<dbReference type="Pfam" id="PF02463">
    <property type="entry name" value="SMC_N"/>
    <property type="match status" value="1"/>
</dbReference>
<feature type="coiled-coil region" evidence="11">
    <location>
        <begin position="271"/>
        <end position="389"/>
    </location>
</feature>
<name>A0A6A5Y940_9PLEO</name>
<evidence type="ECO:0000256" key="11">
    <source>
        <dbReference type="SAM" id="Coils"/>
    </source>
</evidence>
<evidence type="ECO:0000256" key="7">
    <source>
        <dbReference type="ARBA" id="ARBA00023054"/>
    </source>
</evidence>
<dbReference type="SMART" id="SM00968">
    <property type="entry name" value="SMC_hinge"/>
    <property type="match status" value="1"/>
</dbReference>
<dbReference type="GO" id="GO:0051301">
    <property type="term" value="P:cell division"/>
    <property type="evidence" value="ECO:0007669"/>
    <property type="project" value="UniProtKB-KW"/>
</dbReference>
<keyword evidence="4" id="KW-0158">Chromosome</keyword>
<feature type="domain" description="SMC hinge" evidence="13">
    <location>
        <begin position="547"/>
        <end position="663"/>
    </location>
</feature>
<dbReference type="SUPFAM" id="SSF52540">
    <property type="entry name" value="P-loop containing nucleoside triphosphate hydrolases"/>
    <property type="match status" value="1"/>
</dbReference>
<dbReference type="GO" id="GO:0003677">
    <property type="term" value="F:DNA binding"/>
    <property type="evidence" value="ECO:0007669"/>
    <property type="project" value="TreeGrafter"/>
</dbReference>
<dbReference type="Gene3D" id="3.30.70.1620">
    <property type="match status" value="1"/>
</dbReference>
<dbReference type="SUPFAM" id="SSF75553">
    <property type="entry name" value="Smc hinge domain"/>
    <property type="match status" value="1"/>
</dbReference>
<dbReference type="InterPro" id="IPR028468">
    <property type="entry name" value="Smc1_ABC"/>
</dbReference>
<dbReference type="Proteomes" id="UP000799778">
    <property type="component" value="Unassembled WGS sequence"/>
</dbReference>
<dbReference type="Gene3D" id="3.40.50.300">
    <property type="entry name" value="P-loop containing nucleotide triphosphate hydrolases"/>
    <property type="match status" value="2"/>
</dbReference>
<sequence>MGKLVQLEVNNFKSYRGHHVLLFGDSYFTSIIGPNGSGKSNSMDAISFVLGIKSSHLRSSTLKDLIYRGRIIRTTKINEDGTATEANGDDQNGAIQDNGDSQPASQRGDPQTAWVMAVFEDDAGQVHKWKRSITSSYTSEYRIDGRTVSQQQYNSALEEQSILIKARNFLVFQGDVENVASQNPKDLTRLVEQISGSLEYKAQYERLKAEAENATVNQTDHLQTRRQINAEMKQWQEHKSAADDLEKKEAAKAEAIVTHVLWKLFHFQQTIAESSEEIAKHKEELKQHKRGVEKYEKSLEQAQQAQAKASREANKTVKAIRGKEKEIEDAENNLVPIDEKIKISTADVHKYEERIAAISKERETQVQQIAKFEKDLATVQKAQDKWEKEAAAAAKQQGKELSQADFEEYTRLRGDVTKQTHANQNQINRLEQEIRTEQDSVRNLKQKVDDSQSRVSRFETDIKELQEQQRQAQARLKDLEKERASKQHALDKHRATRQSTEKMRTELDQNLREALFRLREADSGRRQSERERKARESVNKMRQLFGTGVYGRYSDLVKPKQKKYERAVETLLGWHMDAIIVDTDRTAKQCIRYLKEQKVGVFTFIPLDTITVMAVNQNLKGMHKGMRLGIDCIDYDGHLERAMASACGNSMICDDINVAKYLCYEKRVDAKAVTLDGTVIAKGGTITGGRLGSDKSGQRFNEAHIERLQREIDKIKSQMDALPRYDRRDPEHETLENEVADLTDQISRTTEEIKALARNLDSKKKELQHHKQQLKEWQPKYNDEERQLQALQQEFKGYQTAVDQVVDQVFAAFCQRLGYANIRDYEQQQGKAQQEALEKKSEFARQRDKIERILGYHKEQLSSLDERTQNMRDRVERSQKNVDEFEAEKETLQGEIDVLQAELERLNETYEELNEKLAERTKVVKEARAELEERNKAVKGVIKAVEEEEAKIKRTADSRYVLLKDCRQKFLKIPLAEGSASLDAIPLQGVGGPDPDAMDVDEEDIDATQIQQPEIDDFGVEVDFDELDDELKEDDSPECGTRLEEKISALDAEIAAADRNVDKRAGDKLHEVENRLKDTTKVFETARKEAVRARKEFEEVKQKRLDAFQKAFNHISDNIGGTYKDLTKSREFPLGGQAYLDMEDSTEPYNAGLKYHAMPPLKRFRDMEHLSGGEKTIAALALLFAIHSYQPSPFFVLDEVDAALDNVNVGRVAKYVREHASPGMQFIVISLKAGLFQESESLVGVMRDQAKMSSRVVSLDLRKYQPS</sequence>
<evidence type="ECO:0000259" key="13">
    <source>
        <dbReference type="SMART" id="SM00968"/>
    </source>
</evidence>
<feature type="region of interest" description="Disordered" evidence="12">
    <location>
        <begin position="81"/>
        <end position="110"/>
    </location>
</feature>
<evidence type="ECO:0000256" key="6">
    <source>
        <dbReference type="ARBA" id="ARBA00022776"/>
    </source>
</evidence>
<evidence type="ECO:0000256" key="2">
    <source>
        <dbReference type="ARBA" id="ARBA00004286"/>
    </source>
</evidence>
<protein>
    <recommendedName>
        <fullName evidence="10">Structural maintenance of chromosomes protein</fullName>
    </recommendedName>
</protein>
<dbReference type="InterPro" id="IPR024704">
    <property type="entry name" value="SMC"/>
</dbReference>
<evidence type="ECO:0000313" key="15">
    <source>
        <dbReference type="Proteomes" id="UP000799778"/>
    </source>
</evidence>
<feature type="compositionally biased region" description="Polar residues" evidence="12">
    <location>
        <begin position="89"/>
        <end position="109"/>
    </location>
</feature>
<dbReference type="OrthoDB" id="5575062at2759"/>
<gene>
    <name evidence="14" type="ORF">BU24DRAFT_363155</name>
</gene>
<evidence type="ECO:0000256" key="4">
    <source>
        <dbReference type="ARBA" id="ARBA00022454"/>
    </source>
</evidence>
<dbReference type="InterPro" id="IPR010935">
    <property type="entry name" value="SMC_hinge"/>
</dbReference>
<evidence type="ECO:0000256" key="1">
    <source>
        <dbReference type="ARBA" id="ARBA00004123"/>
    </source>
</evidence>
<dbReference type="Gene3D" id="1.20.1060.20">
    <property type="match status" value="1"/>
</dbReference>
<dbReference type="GO" id="GO:0008278">
    <property type="term" value="C:cohesin complex"/>
    <property type="evidence" value="ECO:0007669"/>
    <property type="project" value="InterPro"/>
</dbReference>
<dbReference type="EMBL" id="ML978066">
    <property type="protein sequence ID" value="KAF2022105.1"/>
    <property type="molecule type" value="Genomic_DNA"/>
</dbReference>
<comment type="similarity">
    <text evidence="3">Belongs to the SMC family. SMC1 subfamily.</text>
</comment>
<dbReference type="Gene3D" id="1.20.5.1700">
    <property type="match status" value="1"/>
</dbReference>
<feature type="region of interest" description="Disordered" evidence="12">
    <location>
        <begin position="467"/>
        <end position="504"/>
    </location>
</feature>
<organism evidence="14 15">
    <name type="scientific">Aaosphaeria arxii CBS 175.79</name>
    <dbReference type="NCBI Taxonomy" id="1450172"/>
    <lineage>
        <taxon>Eukaryota</taxon>
        <taxon>Fungi</taxon>
        <taxon>Dikarya</taxon>
        <taxon>Ascomycota</taxon>
        <taxon>Pezizomycotina</taxon>
        <taxon>Dothideomycetes</taxon>
        <taxon>Pleosporomycetidae</taxon>
        <taxon>Pleosporales</taxon>
        <taxon>Pleosporales incertae sedis</taxon>
        <taxon>Aaosphaeria</taxon>
    </lineage>
</organism>
<evidence type="ECO:0000256" key="3">
    <source>
        <dbReference type="ARBA" id="ARBA00005597"/>
    </source>
</evidence>
<keyword evidence="5" id="KW-0132">Cell division</keyword>
<evidence type="ECO:0000256" key="8">
    <source>
        <dbReference type="ARBA" id="ARBA00023242"/>
    </source>
</evidence>
<evidence type="ECO:0000256" key="5">
    <source>
        <dbReference type="ARBA" id="ARBA00022618"/>
    </source>
</evidence>
<dbReference type="GO" id="GO:0005524">
    <property type="term" value="F:ATP binding"/>
    <property type="evidence" value="ECO:0007669"/>
    <property type="project" value="InterPro"/>
</dbReference>
<keyword evidence="9" id="KW-0131">Cell cycle</keyword>
<keyword evidence="8 10" id="KW-0539">Nucleus</keyword>
<dbReference type="PIRSF" id="PIRSF005719">
    <property type="entry name" value="SMC"/>
    <property type="match status" value="1"/>
</dbReference>
<dbReference type="CDD" id="cd03275">
    <property type="entry name" value="ABC_SMC1_euk"/>
    <property type="match status" value="2"/>
</dbReference>
<dbReference type="RefSeq" id="XP_033390444.1">
    <property type="nucleotide sequence ID" value="XM_033524200.1"/>
</dbReference>
<comment type="subcellular location">
    <subcellularLocation>
        <location evidence="2">Chromosome</location>
    </subcellularLocation>
    <subcellularLocation>
        <location evidence="1 10">Nucleus</location>
    </subcellularLocation>
</comment>
<dbReference type="InterPro" id="IPR003395">
    <property type="entry name" value="RecF/RecN/SMC_N"/>
</dbReference>
<dbReference type="InterPro" id="IPR036277">
    <property type="entry name" value="SMC_hinge_sf"/>
</dbReference>
<feature type="coiled-coil region" evidence="11">
    <location>
        <begin position="1040"/>
        <end position="1103"/>
    </location>
</feature>
<dbReference type="Pfam" id="PF06470">
    <property type="entry name" value="SMC_hinge"/>
    <property type="match status" value="1"/>
</dbReference>
<accession>A0A6A5Y940</accession>
<proteinExistence type="inferred from homology"/>
<keyword evidence="7 11" id="KW-0175">Coiled coil</keyword>
<reference evidence="14" key="1">
    <citation type="journal article" date="2020" name="Stud. Mycol.">
        <title>101 Dothideomycetes genomes: a test case for predicting lifestyles and emergence of pathogens.</title>
        <authorList>
            <person name="Haridas S."/>
            <person name="Albert R."/>
            <person name="Binder M."/>
            <person name="Bloem J."/>
            <person name="Labutti K."/>
            <person name="Salamov A."/>
            <person name="Andreopoulos B."/>
            <person name="Baker S."/>
            <person name="Barry K."/>
            <person name="Bills G."/>
            <person name="Bluhm B."/>
            <person name="Cannon C."/>
            <person name="Castanera R."/>
            <person name="Culley D."/>
            <person name="Daum C."/>
            <person name="Ezra D."/>
            <person name="Gonzalez J."/>
            <person name="Henrissat B."/>
            <person name="Kuo A."/>
            <person name="Liang C."/>
            <person name="Lipzen A."/>
            <person name="Lutzoni F."/>
            <person name="Magnuson J."/>
            <person name="Mondo S."/>
            <person name="Nolan M."/>
            <person name="Ohm R."/>
            <person name="Pangilinan J."/>
            <person name="Park H.-J."/>
            <person name="Ramirez L."/>
            <person name="Alfaro M."/>
            <person name="Sun H."/>
            <person name="Tritt A."/>
            <person name="Yoshinaga Y."/>
            <person name="Zwiers L.-H."/>
            <person name="Turgeon B."/>
            <person name="Goodwin S."/>
            <person name="Spatafora J."/>
            <person name="Crous P."/>
            <person name="Grigoriev I."/>
        </authorList>
    </citation>
    <scope>NUCLEOTIDE SEQUENCE</scope>
    <source>
        <strain evidence="14">CBS 175.79</strain>
    </source>
</reference>
<evidence type="ECO:0000256" key="12">
    <source>
        <dbReference type="SAM" id="MobiDB-lite"/>
    </source>
</evidence>
<dbReference type="GO" id="GO:0007062">
    <property type="term" value="P:sister chromatid cohesion"/>
    <property type="evidence" value="ECO:0007669"/>
    <property type="project" value="InterPro"/>
</dbReference>
<keyword evidence="6" id="KW-0498">Mitosis</keyword>
<dbReference type="GO" id="GO:0005634">
    <property type="term" value="C:nucleus"/>
    <property type="evidence" value="ECO:0007669"/>
    <property type="project" value="UniProtKB-SubCell"/>
</dbReference>